<protein>
    <submittedName>
        <fullName evidence="1">Uncharacterized protein</fullName>
    </submittedName>
</protein>
<evidence type="ECO:0000313" key="2">
    <source>
        <dbReference type="Proteomes" id="UP000694561"/>
    </source>
</evidence>
<evidence type="ECO:0000313" key="1">
    <source>
        <dbReference type="Ensembl" id="ENSMMNP00015012535.1"/>
    </source>
</evidence>
<name>A0A8C6B801_MONMO</name>
<reference evidence="1" key="1">
    <citation type="submission" date="2025-08" db="UniProtKB">
        <authorList>
            <consortium name="Ensembl"/>
        </authorList>
    </citation>
    <scope>IDENTIFICATION</scope>
</reference>
<dbReference type="Proteomes" id="UP000694561">
    <property type="component" value="Unplaced"/>
</dbReference>
<reference evidence="1" key="2">
    <citation type="submission" date="2025-09" db="UniProtKB">
        <authorList>
            <consortium name="Ensembl"/>
        </authorList>
    </citation>
    <scope>IDENTIFICATION</scope>
</reference>
<keyword evidence="2" id="KW-1185">Reference proteome</keyword>
<dbReference type="PROSITE" id="PS51257">
    <property type="entry name" value="PROKAR_LIPOPROTEIN"/>
    <property type="match status" value="1"/>
</dbReference>
<dbReference type="AlphaFoldDB" id="A0A8C6B801"/>
<proteinExistence type="predicted"/>
<accession>A0A8C6B801</accession>
<organism evidence="1 2">
    <name type="scientific">Monodon monoceros</name>
    <name type="common">Narwhal</name>
    <name type="synonym">Ceratodon monodon</name>
    <dbReference type="NCBI Taxonomy" id="40151"/>
    <lineage>
        <taxon>Eukaryota</taxon>
        <taxon>Metazoa</taxon>
        <taxon>Chordata</taxon>
        <taxon>Craniata</taxon>
        <taxon>Vertebrata</taxon>
        <taxon>Euteleostomi</taxon>
        <taxon>Mammalia</taxon>
        <taxon>Eutheria</taxon>
        <taxon>Laurasiatheria</taxon>
        <taxon>Artiodactyla</taxon>
        <taxon>Whippomorpha</taxon>
        <taxon>Cetacea</taxon>
        <taxon>Odontoceti</taxon>
        <taxon>Monodontidae</taxon>
        <taxon>Monodon</taxon>
    </lineage>
</organism>
<sequence>MYDSYIRCCHWGKLSDGYWNLPINFAISCESIIISKNKSKEGSRLNLAGT</sequence>
<dbReference type="Ensembl" id="ENSMMNT00015013733.1">
    <property type="protein sequence ID" value="ENSMMNP00015012535.1"/>
    <property type="gene ID" value="ENSMMNG00015009246.1"/>
</dbReference>